<keyword evidence="5" id="KW-0812">Transmembrane</keyword>
<dbReference type="Pfam" id="PF01753">
    <property type="entry name" value="zf-MYND"/>
    <property type="match status" value="1"/>
</dbReference>
<evidence type="ECO:0000256" key="3">
    <source>
        <dbReference type="ARBA" id="ARBA00022833"/>
    </source>
</evidence>
<keyword evidence="8" id="KW-1185">Reference proteome</keyword>
<evidence type="ECO:0000313" key="7">
    <source>
        <dbReference type="EMBL" id="KAF6742116.1"/>
    </source>
</evidence>
<keyword evidence="3" id="KW-0862">Zinc</keyword>
<dbReference type="SUPFAM" id="SSF144232">
    <property type="entry name" value="HIT/MYND zinc finger-like"/>
    <property type="match status" value="1"/>
</dbReference>
<dbReference type="EMBL" id="JACGCI010000201">
    <property type="protein sequence ID" value="KAF6742116.1"/>
    <property type="molecule type" value="Genomic_DNA"/>
</dbReference>
<dbReference type="OrthoDB" id="3105722at2759"/>
<keyword evidence="5" id="KW-1133">Transmembrane helix</keyword>
<dbReference type="Gene3D" id="6.10.140.2220">
    <property type="match status" value="1"/>
</dbReference>
<gene>
    <name evidence="7" type="ORF">DFP72DRAFT_861064</name>
</gene>
<evidence type="ECO:0000259" key="6">
    <source>
        <dbReference type="PROSITE" id="PS50865"/>
    </source>
</evidence>
<name>A0A8H6LUZ4_9AGAR</name>
<dbReference type="InterPro" id="IPR002893">
    <property type="entry name" value="Znf_MYND"/>
</dbReference>
<feature type="transmembrane region" description="Helical" evidence="5">
    <location>
        <begin position="596"/>
        <end position="619"/>
    </location>
</feature>
<evidence type="ECO:0000256" key="2">
    <source>
        <dbReference type="ARBA" id="ARBA00022771"/>
    </source>
</evidence>
<keyword evidence="2 4" id="KW-0863">Zinc-finger</keyword>
<reference evidence="7 8" key="1">
    <citation type="submission" date="2020-07" db="EMBL/GenBank/DDBJ databases">
        <title>Comparative genomics of pyrophilous fungi reveals a link between fire events and developmental genes.</title>
        <authorList>
            <consortium name="DOE Joint Genome Institute"/>
            <person name="Steindorff A.S."/>
            <person name="Carver A."/>
            <person name="Calhoun S."/>
            <person name="Stillman K."/>
            <person name="Liu H."/>
            <person name="Lipzen A."/>
            <person name="Pangilinan J."/>
            <person name="Labutti K."/>
            <person name="Bruns T.D."/>
            <person name="Grigoriev I.V."/>
        </authorList>
    </citation>
    <scope>NUCLEOTIDE SEQUENCE [LARGE SCALE GENOMIC DNA]</scope>
    <source>
        <strain evidence="7 8">CBS 144469</strain>
    </source>
</reference>
<dbReference type="GO" id="GO:0008270">
    <property type="term" value="F:zinc ion binding"/>
    <property type="evidence" value="ECO:0007669"/>
    <property type="project" value="UniProtKB-KW"/>
</dbReference>
<dbReference type="Proteomes" id="UP000521943">
    <property type="component" value="Unassembled WGS sequence"/>
</dbReference>
<feature type="domain" description="MYND-type" evidence="6">
    <location>
        <begin position="448"/>
        <end position="489"/>
    </location>
</feature>
<dbReference type="PROSITE" id="PS50865">
    <property type="entry name" value="ZF_MYND_2"/>
    <property type="match status" value="1"/>
</dbReference>
<comment type="caution">
    <text evidence="7">The sequence shown here is derived from an EMBL/GenBank/DDBJ whole genome shotgun (WGS) entry which is preliminary data.</text>
</comment>
<evidence type="ECO:0000256" key="4">
    <source>
        <dbReference type="PROSITE-ProRule" id="PRU00134"/>
    </source>
</evidence>
<proteinExistence type="predicted"/>
<evidence type="ECO:0000256" key="1">
    <source>
        <dbReference type="ARBA" id="ARBA00022723"/>
    </source>
</evidence>
<keyword evidence="1" id="KW-0479">Metal-binding</keyword>
<evidence type="ECO:0000256" key="5">
    <source>
        <dbReference type="SAM" id="Phobius"/>
    </source>
</evidence>
<protein>
    <recommendedName>
        <fullName evidence="6">MYND-type domain-containing protein</fullName>
    </recommendedName>
</protein>
<evidence type="ECO:0000313" key="8">
    <source>
        <dbReference type="Proteomes" id="UP000521943"/>
    </source>
</evidence>
<accession>A0A8H6LUZ4</accession>
<organism evidence="7 8">
    <name type="scientific">Ephemerocybe angulata</name>
    <dbReference type="NCBI Taxonomy" id="980116"/>
    <lineage>
        <taxon>Eukaryota</taxon>
        <taxon>Fungi</taxon>
        <taxon>Dikarya</taxon>
        <taxon>Basidiomycota</taxon>
        <taxon>Agaricomycotina</taxon>
        <taxon>Agaricomycetes</taxon>
        <taxon>Agaricomycetidae</taxon>
        <taxon>Agaricales</taxon>
        <taxon>Agaricineae</taxon>
        <taxon>Psathyrellaceae</taxon>
        <taxon>Ephemerocybe</taxon>
    </lineage>
</organism>
<keyword evidence="5" id="KW-0472">Membrane</keyword>
<dbReference type="AlphaFoldDB" id="A0A8H6LUZ4"/>
<sequence>MAPRDSHCGVKGQFADKAHASETQANYNSAYQRILPTPTDSQKVSLSDSPSVGACNAAPDVAAYVVNIVTASPVPLSISGLGPSDLFTIRSVLRTFAILSEHSTSCKPSIQCRFLSEEGVESLINGWEPLCSWLGFLLQFDPLELHGTSKQDCVFIATASINHLSTILSTPQGYQHRRHILPSFVSLLKLLWEPSNIPNTIRQLSDKPWYGREGLCPFKLSAHLLLSEDARQELFRHSPTLLIEIASTTIRSHLELLETTIRHDDETGCIGFQDILQCVKITMDLATHLSHDPRYRWAMLQRGVFTLGVRIVVQSLEAGPPDLSYVLVQSILQVLFETTAPLPYQMETLGQLLRGGLVDVANFYLAFVDDNPAVAEYVEAILKFITAHTSNNLVSDALHDFLDNNYVEFDIDPERSFLYEWYLKQSYIADRRNKVETFLRPPCSSPRCSFSFTNTGSRANIPCASCKKVAYCSAFCANEDWKHLHESECGEWATVTEVEHAEGRRVLPESEEIFLWCIRNVSEGFTHLLFPGNATFLPAQNREVTHCDLRRVPIQYNHSTFASYEVSGAFYIPNYLKSRKSAYILKAMRNRSRLRLVEFIFPYGTQAVVVIAILSTYFAQFTRYVLVCSFTHILVDTSSVWSGDKHPIYLVSDGDRTPLPLAGRASIIHTLLQRRLECLWLSILNIFCDHPRYFALILKNCSYIVVAGQVADKRNTVWERGSGIIRNGKSPTSFRGRLSDQRSMFPLKNKGHIFLMGGAEQLAVKLRALIF</sequence>